<gene>
    <name evidence="1" type="ORF">B1A_12132</name>
</gene>
<dbReference type="AlphaFoldDB" id="T1A262"/>
<organism evidence="1">
    <name type="scientific">mine drainage metagenome</name>
    <dbReference type="NCBI Taxonomy" id="410659"/>
    <lineage>
        <taxon>unclassified sequences</taxon>
        <taxon>metagenomes</taxon>
        <taxon>ecological metagenomes</taxon>
    </lineage>
</organism>
<proteinExistence type="predicted"/>
<name>T1A262_9ZZZZ</name>
<dbReference type="EMBL" id="AUZX01008766">
    <property type="protein sequence ID" value="EQD54616.1"/>
    <property type="molecule type" value="Genomic_DNA"/>
</dbReference>
<protein>
    <submittedName>
        <fullName evidence="1">Uncharacterized protein</fullName>
    </submittedName>
</protein>
<accession>T1A262</accession>
<evidence type="ECO:0000313" key="1">
    <source>
        <dbReference type="EMBL" id="EQD54616.1"/>
    </source>
</evidence>
<sequence length="95" mass="10622">MYVETGTTKIKGKTYTRTLIRKSYKDGHKVKHRTIANISKWFSEEIQAIKIALEYKGKIADHLIDLDDIDASQGLSIGAVLSLYNVAQELGIVKA</sequence>
<reference evidence="1" key="2">
    <citation type="journal article" date="2014" name="ISME J.">
        <title>Microbial stratification in low pH oxic and suboxic macroscopic growths along an acid mine drainage.</title>
        <authorList>
            <person name="Mendez-Garcia C."/>
            <person name="Mesa V."/>
            <person name="Sprenger R.R."/>
            <person name="Richter M."/>
            <person name="Diez M.S."/>
            <person name="Solano J."/>
            <person name="Bargiela R."/>
            <person name="Golyshina O.V."/>
            <person name="Manteca A."/>
            <person name="Ramos J.L."/>
            <person name="Gallego J.R."/>
            <person name="Llorente I."/>
            <person name="Martins Dos Santos V.A."/>
            <person name="Jensen O.N."/>
            <person name="Pelaez A.I."/>
            <person name="Sanchez J."/>
            <person name="Ferrer M."/>
        </authorList>
    </citation>
    <scope>NUCLEOTIDE SEQUENCE</scope>
</reference>
<reference evidence="1" key="1">
    <citation type="submission" date="2013-08" db="EMBL/GenBank/DDBJ databases">
        <authorList>
            <person name="Mendez C."/>
            <person name="Richter M."/>
            <person name="Ferrer M."/>
            <person name="Sanchez J."/>
        </authorList>
    </citation>
    <scope>NUCLEOTIDE SEQUENCE</scope>
</reference>
<feature type="non-terminal residue" evidence="1">
    <location>
        <position position="95"/>
    </location>
</feature>
<comment type="caution">
    <text evidence="1">The sequence shown here is derived from an EMBL/GenBank/DDBJ whole genome shotgun (WGS) entry which is preliminary data.</text>
</comment>